<dbReference type="InterPro" id="IPR009915">
    <property type="entry name" value="NnrU_dom"/>
</dbReference>
<dbReference type="AlphaFoldDB" id="A0A917I795"/>
<keyword evidence="4 5" id="KW-0472">Membrane</keyword>
<accession>A0A917I795</accession>
<evidence type="ECO:0000256" key="3">
    <source>
        <dbReference type="ARBA" id="ARBA00022989"/>
    </source>
</evidence>
<evidence type="ECO:0000256" key="4">
    <source>
        <dbReference type="ARBA" id="ARBA00023136"/>
    </source>
</evidence>
<feature type="transmembrane region" description="Helical" evidence="5">
    <location>
        <begin position="163"/>
        <end position="184"/>
    </location>
</feature>
<evidence type="ECO:0000256" key="2">
    <source>
        <dbReference type="ARBA" id="ARBA00022692"/>
    </source>
</evidence>
<organism evidence="7 8">
    <name type="scientific">Alsobacter metallidurans</name>
    <dbReference type="NCBI Taxonomy" id="340221"/>
    <lineage>
        <taxon>Bacteria</taxon>
        <taxon>Pseudomonadati</taxon>
        <taxon>Pseudomonadota</taxon>
        <taxon>Alphaproteobacteria</taxon>
        <taxon>Hyphomicrobiales</taxon>
        <taxon>Alsobacteraceae</taxon>
        <taxon>Alsobacter</taxon>
    </lineage>
</organism>
<keyword evidence="3 5" id="KW-1133">Transmembrane helix</keyword>
<keyword evidence="8" id="KW-1185">Reference proteome</keyword>
<dbReference type="Pfam" id="PF07298">
    <property type="entry name" value="NnrU"/>
    <property type="match status" value="1"/>
</dbReference>
<name>A0A917I795_9HYPH</name>
<reference evidence="7" key="2">
    <citation type="submission" date="2020-09" db="EMBL/GenBank/DDBJ databases">
        <authorList>
            <person name="Sun Q."/>
            <person name="Zhou Y."/>
        </authorList>
    </citation>
    <scope>NUCLEOTIDE SEQUENCE</scope>
    <source>
        <strain evidence="7">CGMCC 1.12214</strain>
    </source>
</reference>
<evidence type="ECO:0000259" key="6">
    <source>
        <dbReference type="Pfam" id="PF07298"/>
    </source>
</evidence>
<evidence type="ECO:0000256" key="1">
    <source>
        <dbReference type="ARBA" id="ARBA00004141"/>
    </source>
</evidence>
<sequence>MTILILGIVVFLGVHTLTTLRPTREALVARMGEGPYKGLYSLASLLGLILIVYGFKSYRDTGYIQVWDPPAGMRHATMLLMWPAMICLVAAYVPGGIKRVLKHPMLVAVKLWALAHLLVNGDLGSMILFGSFLAWAVYDRISVKRRERAGEIKIQYGGRLNDVVAVVLGTVLYGAFIFLHPLLIGVPVVNF</sequence>
<dbReference type="Proteomes" id="UP000603912">
    <property type="component" value="Unassembled WGS sequence"/>
</dbReference>
<dbReference type="RefSeq" id="WP_188517459.1">
    <property type="nucleotide sequence ID" value="NZ_BMES01000001.1"/>
</dbReference>
<comment type="subcellular location">
    <subcellularLocation>
        <location evidence="1">Membrane</location>
        <topology evidence="1">Multi-pass membrane protein</topology>
    </subcellularLocation>
</comment>
<keyword evidence="2 5" id="KW-0812">Transmembrane</keyword>
<feature type="transmembrane region" description="Helical" evidence="5">
    <location>
        <begin position="38"/>
        <end position="55"/>
    </location>
</feature>
<evidence type="ECO:0000313" key="8">
    <source>
        <dbReference type="Proteomes" id="UP000603912"/>
    </source>
</evidence>
<protein>
    <recommendedName>
        <fullName evidence="6">NnrU domain-containing protein</fullName>
    </recommendedName>
</protein>
<dbReference type="GO" id="GO:0016020">
    <property type="term" value="C:membrane"/>
    <property type="evidence" value="ECO:0007669"/>
    <property type="project" value="UniProtKB-SubCell"/>
</dbReference>
<evidence type="ECO:0000256" key="5">
    <source>
        <dbReference type="SAM" id="Phobius"/>
    </source>
</evidence>
<reference evidence="7" key="1">
    <citation type="journal article" date="2014" name="Int. J. Syst. Evol. Microbiol.">
        <title>Complete genome sequence of Corynebacterium casei LMG S-19264T (=DSM 44701T), isolated from a smear-ripened cheese.</title>
        <authorList>
            <consortium name="US DOE Joint Genome Institute (JGI-PGF)"/>
            <person name="Walter F."/>
            <person name="Albersmeier A."/>
            <person name="Kalinowski J."/>
            <person name="Ruckert C."/>
        </authorList>
    </citation>
    <scope>NUCLEOTIDE SEQUENCE</scope>
    <source>
        <strain evidence="7">CGMCC 1.12214</strain>
    </source>
</reference>
<feature type="transmembrane region" description="Helical" evidence="5">
    <location>
        <begin position="76"/>
        <end position="93"/>
    </location>
</feature>
<feature type="transmembrane region" description="Helical" evidence="5">
    <location>
        <begin position="113"/>
        <end position="138"/>
    </location>
</feature>
<dbReference type="EMBL" id="BMES01000001">
    <property type="protein sequence ID" value="GGH18024.1"/>
    <property type="molecule type" value="Genomic_DNA"/>
</dbReference>
<proteinExistence type="predicted"/>
<evidence type="ECO:0000313" key="7">
    <source>
        <dbReference type="EMBL" id="GGH18024.1"/>
    </source>
</evidence>
<gene>
    <name evidence="7" type="ORF">GCM10007036_19920</name>
</gene>
<comment type="caution">
    <text evidence="7">The sequence shown here is derived from an EMBL/GenBank/DDBJ whole genome shotgun (WGS) entry which is preliminary data.</text>
</comment>
<feature type="domain" description="NnrU" evidence="6">
    <location>
        <begin position="3"/>
        <end position="187"/>
    </location>
</feature>